<evidence type="ECO:0000256" key="5">
    <source>
        <dbReference type="ARBA" id="ARBA00022692"/>
    </source>
</evidence>
<accession>A0A0S3QU88</accession>
<feature type="transmembrane region" description="Helical" evidence="8">
    <location>
        <begin position="278"/>
        <end position="300"/>
    </location>
</feature>
<keyword evidence="4" id="KW-1003">Cell membrane</keyword>
<gene>
    <name evidence="10" type="ORF">TST_1084</name>
</gene>
<dbReference type="CDD" id="cd17503">
    <property type="entry name" value="MFS_LmrB_MDR_like"/>
    <property type="match status" value="1"/>
</dbReference>
<protein>
    <submittedName>
        <fullName evidence="10">MFS transporter, DHA2 family, multidrug resistance protein B</fullName>
    </submittedName>
</protein>
<proteinExistence type="inferred from homology"/>
<dbReference type="STRING" id="1298851.TST_1084"/>
<keyword evidence="7 8" id="KW-0472">Membrane</keyword>
<evidence type="ECO:0000313" key="11">
    <source>
        <dbReference type="Proteomes" id="UP000063234"/>
    </source>
</evidence>
<dbReference type="PATRIC" id="fig|1298851.3.peg.1140"/>
<reference evidence="11" key="1">
    <citation type="journal article" date="2018" name="Science">
        <title>A primordial and reversible TCA cycle in a facultatively chemolithoautotrophic thermophile.</title>
        <authorList>
            <person name="Nunoura T."/>
            <person name="Chikaraishi Y."/>
            <person name="Izaki R."/>
            <person name="Suwa T."/>
            <person name="Sato T."/>
            <person name="Harada T."/>
            <person name="Mori K."/>
            <person name="Kato Y."/>
            <person name="Miyazaki M."/>
            <person name="Shimamura S."/>
            <person name="Yanagawa K."/>
            <person name="Shuto A."/>
            <person name="Ohkouchi N."/>
            <person name="Fujita N."/>
            <person name="Takaki Y."/>
            <person name="Atomi H."/>
            <person name="Takai K."/>
        </authorList>
    </citation>
    <scope>NUCLEOTIDE SEQUENCE [LARGE SCALE GENOMIC DNA]</scope>
    <source>
        <strain evidence="11">DSM 17441 / JCM 13301 / NBRC 103674 / ABI70S6</strain>
    </source>
</reference>
<feature type="transmembrane region" description="Helical" evidence="8">
    <location>
        <begin position="205"/>
        <end position="224"/>
    </location>
</feature>
<evidence type="ECO:0000256" key="2">
    <source>
        <dbReference type="ARBA" id="ARBA00008537"/>
    </source>
</evidence>
<keyword evidence="11" id="KW-1185">Reference proteome</keyword>
<dbReference type="NCBIfam" id="TIGR00711">
    <property type="entry name" value="efflux_EmrB"/>
    <property type="match status" value="1"/>
</dbReference>
<dbReference type="PROSITE" id="PS50850">
    <property type="entry name" value="MFS"/>
    <property type="match status" value="1"/>
</dbReference>
<feature type="transmembrane region" description="Helical" evidence="8">
    <location>
        <begin position="18"/>
        <end position="41"/>
    </location>
</feature>
<dbReference type="OrthoDB" id="102502at2"/>
<evidence type="ECO:0000259" key="9">
    <source>
        <dbReference type="PROSITE" id="PS50850"/>
    </source>
</evidence>
<evidence type="ECO:0000256" key="4">
    <source>
        <dbReference type="ARBA" id="ARBA00022475"/>
    </source>
</evidence>
<dbReference type="KEGG" id="ttk:TST_1084"/>
<keyword evidence="6 8" id="KW-1133">Transmembrane helix</keyword>
<keyword evidence="5 8" id="KW-0812">Transmembrane</keyword>
<dbReference type="Gene3D" id="1.20.1720.10">
    <property type="entry name" value="Multidrug resistance protein D"/>
    <property type="match status" value="1"/>
</dbReference>
<evidence type="ECO:0000256" key="1">
    <source>
        <dbReference type="ARBA" id="ARBA00004651"/>
    </source>
</evidence>
<dbReference type="InterPro" id="IPR011701">
    <property type="entry name" value="MFS"/>
</dbReference>
<feature type="transmembrane region" description="Helical" evidence="8">
    <location>
        <begin position="85"/>
        <end position="104"/>
    </location>
</feature>
<dbReference type="InterPro" id="IPR020846">
    <property type="entry name" value="MFS_dom"/>
</dbReference>
<feature type="transmembrane region" description="Helical" evidence="8">
    <location>
        <begin position="495"/>
        <end position="511"/>
    </location>
</feature>
<dbReference type="PANTHER" id="PTHR42718">
    <property type="entry name" value="MAJOR FACILITATOR SUPERFAMILY MULTIDRUG TRANSPORTER MFSC"/>
    <property type="match status" value="1"/>
</dbReference>
<feature type="transmembrane region" description="Helical" evidence="8">
    <location>
        <begin position="370"/>
        <end position="392"/>
    </location>
</feature>
<dbReference type="GO" id="GO:0022857">
    <property type="term" value="F:transmembrane transporter activity"/>
    <property type="evidence" value="ECO:0007669"/>
    <property type="project" value="InterPro"/>
</dbReference>
<dbReference type="InterPro" id="IPR036259">
    <property type="entry name" value="MFS_trans_sf"/>
</dbReference>
<feature type="domain" description="Major facilitator superfamily (MFS) profile" evidence="9">
    <location>
        <begin position="19"/>
        <end position="514"/>
    </location>
</feature>
<evidence type="ECO:0000256" key="7">
    <source>
        <dbReference type="ARBA" id="ARBA00023136"/>
    </source>
</evidence>
<evidence type="ECO:0000256" key="8">
    <source>
        <dbReference type="SAM" id="Phobius"/>
    </source>
</evidence>
<dbReference type="InterPro" id="IPR004638">
    <property type="entry name" value="EmrB-like"/>
</dbReference>
<dbReference type="PANTHER" id="PTHR42718:SF9">
    <property type="entry name" value="MAJOR FACILITATOR SUPERFAMILY MULTIDRUG TRANSPORTER MFSC"/>
    <property type="match status" value="1"/>
</dbReference>
<dbReference type="GO" id="GO:0005886">
    <property type="term" value="C:plasma membrane"/>
    <property type="evidence" value="ECO:0007669"/>
    <property type="project" value="UniProtKB-SubCell"/>
</dbReference>
<evidence type="ECO:0000313" key="10">
    <source>
        <dbReference type="EMBL" id="BAT71878.1"/>
    </source>
</evidence>
<feature type="transmembrane region" description="Helical" evidence="8">
    <location>
        <begin position="341"/>
        <end position="358"/>
    </location>
</feature>
<dbReference type="SUPFAM" id="SSF103473">
    <property type="entry name" value="MFS general substrate transporter"/>
    <property type="match status" value="1"/>
</dbReference>
<feature type="transmembrane region" description="Helical" evidence="8">
    <location>
        <begin position="53"/>
        <end position="73"/>
    </location>
</feature>
<comment type="similarity">
    <text evidence="2">Belongs to the major facilitator superfamily. EmrB family.</text>
</comment>
<evidence type="ECO:0000256" key="6">
    <source>
        <dbReference type="ARBA" id="ARBA00022989"/>
    </source>
</evidence>
<dbReference type="Proteomes" id="UP000063234">
    <property type="component" value="Chromosome"/>
</dbReference>
<dbReference type="AlphaFoldDB" id="A0A0S3QU88"/>
<feature type="transmembrane region" description="Helical" evidence="8">
    <location>
        <begin position="142"/>
        <end position="161"/>
    </location>
</feature>
<feature type="transmembrane region" description="Helical" evidence="8">
    <location>
        <begin position="312"/>
        <end position="332"/>
    </location>
</feature>
<sequence length="519" mass="58132">MHEVAPVYERIGTGERAFLTFIVIVGVFMAILDTTIVEVIVPKIMAPLSTDLYGVQWVITAYMISAATGLLVVESLTRSLGLKNVFILGLVIFTSASFMCGHARSLGEMILFRSVQGSGEAFLVATAETMLFSIYPPERRGLAMGIYALAVSFAPSLGPTLGGYITEHLTWRYVFYINVPIGVINTIAAFFFIPKIMEERHPLRFNFVSFFFVSIATISLLTLLSKGQQKGWFQSFFIIKLAFAAALGYLLFGISEILSKRPLIDFSIFKIPEFRISFVIYFFVLGLSMYQVFYLIPLYYEKLRFLGTFETGLHMLPMALTVGIFSIVSGALSDRIGAEKVLVASSVFLIIGAYFILPEMNYYTPKVKTMFIPIVYSIGMGMFFAPVTTLALRELGEKTNLGVSLMHYIRFVGGSFGTALATNTLQKNIAFHYDEICAMQSRDLYYVQSFVNRWYHLISNFFPPETALKKAKALLGYATQVQAMSHAFQSTFKETSIFALIGCLFLALYFAEKKTNVRL</sequence>
<name>A0A0S3QU88_THET7</name>
<feature type="transmembrane region" description="Helical" evidence="8">
    <location>
        <begin position="236"/>
        <end position="258"/>
    </location>
</feature>
<feature type="transmembrane region" description="Helical" evidence="8">
    <location>
        <begin position="173"/>
        <end position="193"/>
    </location>
</feature>
<dbReference type="Pfam" id="PF07690">
    <property type="entry name" value="MFS_1"/>
    <property type="match status" value="1"/>
</dbReference>
<dbReference type="EMBL" id="AP013035">
    <property type="protein sequence ID" value="BAT71878.1"/>
    <property type="molecule type" value="Genomic_DNA"/>
</dbReference>
<comment type="subcellular location">
    <subcellularLocation>
        <location evidence="1">Cell membrane</location>
        <topology evidence="1">Multi-pass membrane protein</topology>
    </subcellularLocation>
</comment>
<dbReference type="RefSeq" id="WP_068549869.1">
    <property type="nucleotide sequence ID" value="NZ_AP013035.1"/>
</dbReference>
<organism evidence="10 11">
    <name type="scientific">Thermosulfidibacter takaii (strain DSM 17441 / JCM 13301 / NBRC 103674 / ABI70S6)</name>
    <dbReference type="NCBI Taxonomy" id="1298851"/>
    <lineage>
        <taxon>Bacteria</taxon>
        <taxon>Pseudomonadati</taxon>
        <taxon>Thermosulfidibacterota</taxon>
        <taxon>Thermosulfidibacteria</taxon>
        <taxon>Thermosulfidibacterales</taxon>
        <taxon>Thermosulfidibacteraceae</taxon>
    </lineage>
</organism>
<keyword evidence="3" id="KW-0813">Transport</keyword>
<dbReference type="Gene3D" id="1.20.1250.20">
    <property type="entry name" value="MFS general substrate transporter like domains"/>
    <property type="match status" value="1"/>
</dbReference>
<evidence type="ECO:0000256" key="3">
    <source>
        <dbReference type="ARBA" id="ARBA00022448"/>
    </source>
</evidence>